<dbReference type="GeneID" id="89492974"/>
<name>A0A0A7ICZ6_9BIFI</name>
<dbReference type="KEGG" id="bpsp:AH67_06975"/>
<accession>A0A0A7ICZ6</accession>
<feature type="coiled-coil region" evidence="1">
    <location>
        <begin position="5"/>
        <end position="32"/>
    </location>
</feature>
<dbReference type="AlphaFoldDB" id="A0A0A7ICZ6"/>
<evidence type="ECO:0000256" key="2">
    <source>
        <dbReference type="SAM" id="MobiDB-lite"/>
    </source>
</evidence>
<dbReference type="STRING" id="1447715.AH67_06975"/>
<dbReference type="EMBL" id="CP007457">
    <property type="protein sequence ID" value="AIZ16689.1"/>
    <property type="molecule type" value="Genomic_DNA"/>
</dbReference>
<dbReference type="PATRIC" id="fig|442563.4.peg.531"/>
<evidence type="ECO:0000313" key="4">
    <source>
        <dbReference type="Proteomes" id="UP000030636"/>
    </source>
</evidence>
<dbReference type="HOGENOM" id="CLU_2749635_0_0_11"/>
<keyword evidence="4" id="KW-1185">Reference proteome</keyword>
<keyword evidence="1" id="KW-0175">Coiled coil</keyword>
<protein>
    <submittedName>
        <fullName evidence="3">Uncharacterized protein</fullName>
    </submittedName>
</protein>
<evidence type="ECO:0000313" key="3">
    <source>
        <dbReference type="EMBL" id="AIZ16689.1"/>
    </source>
</evidence>
<organism evidence="3 4">
    <name type="scientific">Bifidobacterium pseudolongum PV8-2</name>
    <dbReference type="NCBI Taxonomy" id="1447715"/>
    <lineage>
        <taxon>Bacteria</taxon>
        <taxon>Bacillati</taxon>
        <taxon>Actinomycetota</taxon>
        <taxon>Actinomycetes</taxon>
        <taxon>Bifidobacteriales</taxon>
        <taxon>Bifidobacteriaceae</taxon>
        <taxon>Bifidobacterium</taxon>
    </lineage>
</organism>
<feature type="region of interest" description="Disordered" evidence="2">
    <location>
        <begin position="45"/>
        <end position="70"/>
    </location>
</feature>
<dbReference type="Proteomes" id="UP000030636">
    <property type="component" value="Chromosome"/>
</dbReference>
<dbReference type="RefSeq" id="WP_004218199.1">
    <property type="nucleotide sequence ID" value="NZ_CP007457.1"/>
</dbReference>
<evidence type="ECO:0000256" key="1">
    <source>
        <dbReference type="SAM" id="Coils"/>
    </source>
</evidence>
<proteinExistence type="predicted"/>
<gene>
    <name evidence="3" type="ORF">AH67_06975</name>
</gene>
<reference evidence="3 4" key="1">
    <citation type="journal article" date="2015" name="Genome Announc.">
        <title>Bifidobacterium pseudolongum Strain PV8-2, Isolated from a Stool Sample of an Anemic Kenyan Infant.</title>
        <authorList>
            <person name="Vazquez-Gutierrez P."/>
            <person name="Lacroix C."/>
            <person name="Chassard C."/>
            <person name="Klumpp J."/>
            <person name="Stevens M.J."/>
            <person name="Jans C."/>
        </authorList>
    </citation>
    <scope>NUCLEOTIDE SEQUENCE [LARGE SCALE GENOMIC DNA]</scope>
    <source>
        <strain evidence="3 4">PV8-2</strain>
    </source>
</reference>
<sequence>MVDMSDKMKENFEEIKARIDEHKDDFEDIKKSVGDLTDKLKDVKEGWETSRAEKGDKKEVAEHEETHQTH</sequence>
<dbReference type="OrthoDB" id="3233817at2"/>